<dbReference type="CDD" id="cd04208">
    <property type="entry name" value="CuRO_2_CuNIR"/>
    <property type="match status" value="1"/>
</dbReference>
<dbReference type="EC" id="1.7.2.1" evidence="3 11"/>
<proteinExistence type="inferred from homology"/>
<evidence type="ECO:0000256" key="7">
    <source>
        <dbReference type="ARBA" id="ARBA00023002"/>
    </source>
</evidence>
<feature type="domain" description="Plastocyanin-like" evidence="13">
    <location>
        <begin position="234"/>
        <end position="339"/>
    </location>
</feature>
<comment type="cofactor">
    <cofactor evidence="11">
        <name>Cu(2+)</name>
        <dbReference type="ChEBI" id="CHEBI:29036"/>
    </cofactor>
    <text evidence="11">Binds 1 Cu(+) ion.</text>
</comment>
<dbReference type="GO" id="GO:0005507">
    <property type="term" value="F:copper ion binding"/>
    <property type="evidence" value="ECO:0007669"/>
    <property type="project" value="InterPro"/>
</dbReference>
<dbReference type="PANTHER" id="PTHR11709:SF394">
    <property type="entry name" value="FI03373P-RELATED"/>
    <property type="match status" value="1"/>
</dbReference>
<comment type="subunit">
    <text evidence="2 11">Homotrimer.</text>
</comment>
<evidence type="ECO:0000256" key="6">
    <source>
        <dbReference type="ARBA" id="ARBA00022737"/>
    </source>
</evidence>
<dbReference type="InterPro" id="IPR008972">
    <property type="entry name" value="Cupredoxin"/>
</dbReference>
<dbReference type="FunFam" id="2.60.40.420:FF:000093">
    <property type="entry name" value="Copper-containing nitrite reductase"/>
    <property type="match status" value="1"/>
</dbReference>
<dbReference type="GO" id="GO:0050421">
    <property type="term" value="F:nitrite reductase (NO-forming) activity"/>
    <property type="evidence" value="ECO:0007669"/>
    <property type="project" value="UniProtKB-EC"/>
</dbReference>
<dbReference type="CDD" id="cd04201">
    <property type="entry name" value="CuRO_1_CuNIR_like"/>
    <property type="match status" value="1"/>
</dbReference>
<evidence type="ECO:0000256" key="12">
    <source>
        <dbReference type="SAM" id="MobiDB-lite"/>
    </source>
</evidence>
<accession>K2MEX9</accession>
<feature type="binding site" description="type 1 copper site" evidence="10">
    <location>
        <position position="281"/>
    </location>
    <ligand>
        <name>Cu cation</name>
        <dbReference type="ChEBI" id="CHEBI:23378"/>
        <label>1</label>
    </ligand>
</feature>
<evidence type="ECO:0000256" key="11">
    <source>
        <dbReference type="RuleBase" id="RU365025"/>
    </source>
</evidence>
<evidence type="ECO:0000256" key="5">
    <source>
        <dbReference type="ARBA" id="ARBA00022723"/>
    </source>
</evidence>
<gene>
    <name evidence="14" type="ORF">NA2_09121</name>
</gene>
<dbReference type="InterPro" id="IPR001287">
    <property type="entry name" value="NO2-reductase_Cu"/>
</dbReference>
<comment type="cofactor">
    <cofactor evidence="11">
        <name>Cu(+)</name>
        <dbReference type="ChEBI" id="CHEBI:49552"/>
    </cofactor>
    <text evidence="11">Binds 1 Cu(+) ion.</text>
</comment>
<keyword evidence="15" id="KW-1185">Reference proteome</keyword>
<feature type="binding site" description="type 1 copper site" evidence="10">
    <location>
        <position position="325"/>
    </location>
    <ligand>
        <name>Cu cation</name>
        <dbReference type="ChEBI" id="CHEBI:23378"/>
        <label>1</label>
    </ligand>
</feature>
<name>K2MEX9_9HYPH</name>
<dbReference type="PATRIC" id="fig|391937.3.peg.1876"/>
<dbReference type="InterPro" id="IPR045087">
    <property type="entry name" value="Cu-oxidase_fam"/>
</dbReference>
<evidence type="ECO:0000313" key="14">
    <source>
        <dbReference type="EMBL" id="EKF19280.1"/>
    </source>
</evidence>
<feature type="binding site" description="type 1 copper site" evidence="10">
    <location>
        <position position="317"/>
    </location>
    <ligand>
        <name>Cu cation</name>
        <dbReference type="ChEBI" id="CHEBI:23378"/>
        <label>1</label>
    </ligand>
</feature>
<evidence type="ECO:0000256" key="10">
    <source>
        <dbReference type="PIRSR" id="PIRSR601287-1"/>
    </source>
</evidence>
<evidence type="ECO:0000256" key="4">
    <source>
        <dbReference type="ARBA" id="ARBA00017290"/>
    </source>
</evidence>
<dbReference type="eggNOG" id="COG2132">
    <property type="taxonomic scope" value="Bacteria"/>
</dbReference>
<dbReference type="Pfam" id="PF07732">
    <property type="entry name" value="Cu-oxidase_3"/>
    <property type="match status" value="1"/>
</dbReference>
<dbReference type="eggNOG" id="COG1622">
    <property type="taxonomic scope" value="Bacteria"/>
</dbReference>
<dbReference type="AlphaFoldDB" id="K2MEX9"/>
<sequence>MDNTMLEHQKWRPERNPGQTSGRKARQDRPGLRKRGGGWLAIAAACASLLFLSPASAQTETAPAAEPAPATTGGAAAQSYHSATIFTLKTGIAEGRMVYIGVGGDINGQVNPTLMVHEGELVQINLINGEGAEHDVVIDQYAARSSIVVDKNASSTFSFTASKVGEFSYFCSIAGHREAGMEGLIRVMPGQREAMSSDAADVVRDPADLPGPVGQRGPKVVKVDLETVELVGKLDDGTTYTYWTFNSKVPGPFVRVRVGDTVEVHLKNPADSVMAHSVDFHAATGPGGGAHATQTDPGDETVVTFKALKPGIYVYHCATPSVAHHITSGMYGLILVEPEGGLPQVDREFYVMQGELYTVEPFGTQGEMEMDYDKLISERPEYFLFNGAVGSLTKTHPLYANAGETVRIYFGVGGPNFTSSFHVIGEIFDSVYSMGSVLSPPVQGVQTVTVAPGGATIVDFKIDRGGHYVLVDHALSRAERGLAGYLIVDGPEDDDIMHAGPAEQAAE</sequence>
<dbReference type="PRINTS" id="PR00695">
    <property type="entry name" value="CUNO2RDTASE"/>
</dbReference>
<dbReference type="InterPro" id="IPR011707">
    <property type="entry name" value="Cu-oxidase-like_N"/>
</dbReference>
<keyword evidence="7 11" id="KW-0560">Oxidoreductase</keyword>
<comment type="caution">
    <text evidence="14">The sequence shown here is derived from an EMBL/GenBank/DDBJ whole genome shotgun (WGS) entry which is preliminary data.</text>
</comment>
<dbReference type="EMBL" id="AMRM01000008">
    <property type="protein sequence ID" value="EKF19280.1"/>
    <property type="molecule type" value="Genomic_DNA"/>
</dbReference>
<dbReference type="STRING" id="391937.NA2_09121"/>
<feature type="binding site" description="type 1 copper site" evidence="10">
    <location>
        <position position="316"/>
    </location>
    <ligand>
        <name>Cu cation</name>
        <dbReference type="ChEBI" id="CHEBI:23378"/>
        <label>1</label>
    </ligand>
</feature>
<comment type="catalytic activity">
    <reaction evidence="9 11">
        <text>nitric oxide + Fe(III)-[cytochrome c] + H2O = Fe(II)-[cytochrome c] + nitrite + 2 H(+)</text>
        <dbReference type="Rhea" id="RHEA:15233"/>
        <dbReference type="Rhea" id="RHEA-COMP:10350"/>
        <dbReference type="Rhea" id="RHEA-COMP:14399"/>
        <dbReference type="ChEBI" id="CHEBI:15377"/>
        <dbReference type="ChEBI" id="CHEBI:15378"/>
        <dbReference type="ChEBI" id="CHEBI:16301"/>
        <dbReference type="ChEBI" id="CHEBI:16480"/>
        <dbReference type="ChEBI" id="CHEBI:29033"/>
        <dbReference type="ChEBI" id="CHEBI:29034"/>
        <dbReference type="EC" id="1.7.2.1"/>
    </reaction>
</comment>
<keyword evidence="5 10" id="KW-0479">Metal-binding</keyword>
<dbReference type="NCBIfam" id="TIGR02376">
    <property type="entry name" value="Cu_nitrite_red"/>
    <property type="match status" value="1"/>
</dbReference>
<feature type="binding site" description="type 1 copper site" evidence="10">
    <location>
        <position position="473"/>
    </location>
    <ligand>
        <name>Cu cation</name>
        <dbReference type="ChEBI" id="CHEBI:23378"/>
        <label>1</label>
    </ligand>
</feature>
<evidence type="ECO:0000256" key="2">
    <source>
        <dbReference type="ARBA" id="ARBA00011233"/>
    </source>
</evidence>
<evidence type="ECO:0000256" key="8">
    <source>
        <dbReference type="ARBA" id="ARBA00023008"/>
    </source>
</evidence>
<comment type="similarity">
    <text evidence="1 11">Belongs to the multicopper oxidase family.</text>
</comment>
<evidence type="ECO:0000256" key="3">
    <source>
        <dbReference type="ARBA" id="ARBA00011882"/>
    </source>
</evidence>
<dbReference type="Proteomes" id="UP000006786">
    <property type="component" value="Unassembled WGS sequence"/>
</dbReference>
<evidence type="ECO:0000313" key="15">
    <source>
        <dbReference type="Proteomes" id="UP000006786"/>
    </source>
</evidence>
<evidence type="ECO:0000256" key="9">
    <source>
        <dbReference type="ARBA" id="ARBA00049340"/>
    </source>
</evidence>
<organism evidence="14 15">
    <name type="scientific">Nitratireductor pacificus pht-3B</name>
    <dbReference type="NCBI Taxonomy" id="391937"/>
    <lineage>
        <taxon>Bacteria</taxon>
        <taxon>Pseudomonadati</taxon>
        <taxon>Pseudomonadota</taxon>
        <taxon>Alphaproteobacteria</taxon>
        <taxon>Hyphomicrobiales</taxon>
        <taxon>Phyllobacteriaceae</taxon>
        <taxon>Nitratireductor</taxon>
    </lineage>
</organism>
<feature type="binding site" description="type 1 copper site" evidence="10">
    <location>
        <position position="276"/>
    </location>
    <ligand>
        <name>Cu cation</name>
        <dbReference type="ChEBI" id="CHEBI:23378"/>
        <label>1</label>
    </ligand>
</feature>
<evidence type="ECO:0000259" key="13">
    <source>
        <dbReference type="Pfam" id="PF07732"/>
    </source>
</evidence>
<protein>
    <recommendedName>
        <fullName evidence="4 11">Copper-containing nitrite reductase</fullName>
        <ecNumber evidence="3 11">1.7.2.1</ecNumber>
    </recommendedName>
</protein>
<keyword evidence="8 10" id="KW-0186">Copper</keyword>
<feature type="binding site" description="type 1 copper site" evidence="10">
    <location>
        <position position="330"/>
    </location>
    <ligand>
        <name>Cu cation</name>
        <dbReference type="ChEBI" id="CHEBI:23378"/>
        <label>1</label>
    </ligand>
</feature>
<evidence type="ECO:0000256" key="1">
    <source>
        <dbReference type="ARBA" id="ARBA00010609"/>
    </source>
</evidence>
<feature type="compositionally biased region" description="Basic and acidic residues" evidence="12">
    <location>
        <begin position="1"/>
        <end position="15"/>
    </location>
</feature>
<dbReference type="SUPFAM" id="SSF49503">
    <property type="entry name" value="Cupredoxins"/>
    <property type="match status" value="3"/>
</dbReference>
<dbReference type="Gene3D" id="2.60.40.420">
    <property type="entry name" value="Cupredoxins - blue copper proteins"/>
    <property type="match status" value="3"/>
</dbReference>
<dbReference type="PANTHER" id="PTHR11709">
    <property type="entry name" value="MULTI-COPPER OXIDASE"/>
    <property type="match status" value="1"/>
</dbReference>
<dbReference type="CDD" id="cd00920">
    <property type="entry name" value="Cupredoxin"/>
    <property type="match status" value="1"/>
</dbReference>
<feature type="region of interest" description="Disordered" evidence="12">
    <location>
        <begin position="1"/>
        <end position="32"/>
    </location>
</feature>
<keyword evidence="6" id="KW-0677">Repeat</keyword>
<reference evidence="14 15" key="1">
    <citation type="journal article" date="2012" name="J. Bacteriol.">
        <title>Genome Sequence of Nitratireductor pacificus Type Strain pht-3B.</title>
        <authorList>
            <person name="Lai Q."/>
            <person name="Li G."/>
            <person name="Shao Z."/>
        </authorList>
    </citation>
    <scope>NUCLEOTIDE SEQUENCE [LARGE SCALE GENOMIC DNA]</scope>
    <source>
        <strain evidence="15">pht-3B</strain>
    </source>
</reference>